<protein>
    <recommendedName>
        <fullName evidence="3">DUF3717 domain-containing protein</fullName>
    </recommendedName>
</protein>
<sequence>MEFAQVQWVLAFRHAVREASLAGLVAQPDGCAITIHMSDISITELEAAINFWRNRSPSIGDELALCQEASALSKPYALLIVQRQNAISPERLDPIARAAWESYVSIKNSLQS</sequence>
<dbReference type="Proteomes" id="UP000533533">
    <property type="component" value="Unassembled WGS sequence"/>
</dbReference>
<keyword evidence="2" id="KW-1185">Reference proteome</keyword>
<accession>A0ABR6FI07</accession>
<gene>
    <name evidence="1" type="ORF">FHX59_001461</name>
</gene>
<reference evidence="1 2" key="1">
    <citation type="submission" date="2020-08" db="EMBL/GenBank/DDBJ databases">
        <title>Genomic Encyclopedia of Type Strains, Phase IV (KMG-V): Genome sequencing to study the core and pangenomes of soil and plant-associated prokaryotes.</title>
        <authorList>
            <person name="Whitman W."/>
        </authorList>
    </citation>
    <scope>NUCLEOTIDE SEQUENCE [LARGE SCALE GENOMIC DNA]</scope>
    <source>
        <strain evidence="1 2">SRMrh-85</strain>
    </source>
</reference>
<name>A0ABR6FI07_9BURK</name>
<comment type="caution">
    <text evidence="1">The sequence shown here is derived from an EMBL/GenBank/DDBJ whole genome shotgun (WGS) entry which is preliminary data.</text>
</comment>
<dbReference type="EMBL" id="JACHVZ010000004">
    <property type="protein sequence ID" value="MBB2927048.1"/>
    <property type="molecule type" value="Genomic_DNA"/>
</dbReference>
<evidence type="ECO:0000313" key="1">
    <source>
        <dbReference type="EMBL" id="MBB2927048.1"/>
    </source>
</evidence>
<organism evidence="1 2">
    <name type="scientific">Paraburkholderia silvatlantica</name>
    <dbReference type="NCBI Taxonomy" id="321895"/>
    <lineage>
        <taxon>Bacteria</taxon>
        <taxon>Pseudomonadati</taxon>
        <taxon>Pseudomonadota</taxon>
        <taxon>Betaproteobacteria</taxon>
        <taxon>Burkholderiales</taxon>
        <taxon>Burkholderiaceae</taxon>
        <taxon>Paraburkholderia</taxon>
    </lineage>
</organism>
<dbReference type="InterPro" id="IPR022191">
    <property type="entry name" value="DUF3717"/>
</dbReference>
<dbReference type="Pfam" id="PF12512">
    <property type="entry name" value="DUF3717"/>
    <property type="match status" value="1"/>
</dbReference>
<proteinExistence type="predicted"/>
<evidence type="ECO:0008006" key="3">
    <source>
        <dbReference type="Google" id="ProtNLM"/>
    </source>
</evidence>
<evidence type="ECO:0000313" key="2">
    <source>
        <dbReference type="Proteomes" id="UP000533533"/>
    </source>
</evidence>